<organism evidence="2 3">
    <name type="scientific">Crateriforma conspicua</name>
    <dbReference type="NCBI Taxonomy" id="2527996"/>
    <lineage>
        <taxon>Bacteria</taxon>
        <taxon>Pseudomonadati</taxon>
        <taxon>Planctomycetota</taxon>
        <taxon>Planctomycetia</taxon>
        <taxon>Planctomycetales</taxon>
        <taxon>Planctomycetaceae</taxon>
        <taxon>Crateriforma</taxon>
    </lineage>
</organism>
<evidence type="ECO:0000256" key="1">
    <source>
        <dbReference type="SAM" id="MobiDB-lite"/>
    </source>
</evidence>
<dbReference type="AlphaFoldDB" id="A0A5C5Y2F4"/>
<name>A0A5C5Y2F4_9PLAN</name>
<feature type="region of interest" description="Disordered" evidence="1">
    <location>
        <begin position="1"/>
        <end position="46"/>
    </location>
</feature>
<proteinExistence type="predicted"/>
<evidence type="ECO:0000313" key="2">
    <source>
        <dbReference type="EMBL" id="TWT68833.1"/>
    </source>
</evidence>
<accession>A0A5C5Y2F4</accession>
<dbReference type="EMBL" id="SJPL01000001">
    <property type="protein sequence ID" value="TWT68833.1"/>
    <property type="molecule type" value="Genomic_DNA"/>
</dbReference>
<comment type="caution">
    <text evidence="2">The sequence shown here is derived from an EMBL/GenBank/DDBJ whole genome shotgun (WGS) entry which is preliminary data.</text>
</comment>
<dbReference type="Proteomes" id="UP000317238">
    <property type="component" value="Unassembled WGS sequence"/>
</dbReference>
<gene>
    <name evidence="2" type="ORF">Pan14r_11160</name>
</gene>
<evidence type="ECO:0000313" key="3">
    <source>
        <dbReference type="Proteomes" id="UP000317238"/>
    </source>
</evidence>
<sequence>MFTKQQSNQLERIHEGNTFGGSDWPSGNELGASTFLPGNSPYRLLT</sequence>
<feature type="compositionally biased region" description="Polar residues" evidence="1">
    <location>
        <begin position="1"/>
        <end position="10"/>
    </location>
</feature>
<reference evidence="2 3" key="1">
    <citation type="submission" date="2019-02" db="EMBL/GenBank/DDBJ databases">
        <title>Deep-cultivation of Planctomycetes and their phenomic and genomic characterization uncovers novel biology.</title>
        <authorList>
            <person name="Wiegand S."/>
            <person name="Jogler M."/>
            <person name="Boedeker C."/>
            <person name="Pinto D."/>
            <person name="Vollmers J."/>
            <person name="Rivas-Marin E."/>
            <person name="Kohn T."/>
            <person name="Peeters S.H."/>
            <person name="Heuer A."/>
            <person name="Rast P."/>
            <person name="Oberbeckmann S."/>
            <person name="Bunk B."/>
            <person name="Jeske O."/>
            <person name="Meyerdierks A."/>
            <person name="Storesund J.E."/>
            <person name="Kallscheuer N."/>
            <person name="Luecker S."/>
            <person name="Lage O.M."/>
            <person name="Pohl T."/>
            <person name="Merkel B.J."/>
            <person name="Hornburger P."/>
            <person name="Mueller R.-W."/>
            <person name="Bruemmer F."/>
            <person name="Labrenz M."/>
            <person name="Spormann A.M."/>
            <person name="Op Den Camp H."/>
            <person name="Overmann J."/>
            <person name="Amann R."/>
            <person name="Jetten M.S.M."/>
            <person name="Mascher T."/>
            <person name="Medema M.H."/>
            <person name="Devos D.P."/>
            <person name="Kaster A.-K."/>
            <person name="Ovreas L."/>
            <person name="Rohde M."/>
            <person name="Galperin M.Y."/>
            <person name="Jogler C."/>
        </authorList>
    </citation>
    <scope>NUCLEOTIDE SEQUENCE [LARGE SCALE GENOMIC DNA]</scope>
    <source>
        <strain evidence="2 3">Pan14r</strain>
    </source>
</reference>
<protein>
    <submittedName>
        <fullName evidence="2">Uncharacterized protein</fullName>
    </submittedName>
</protein>
<keyword evidence="3" id="KW-1185">Reference proteome</keyword>